<keyword evidence="1" id="KW-0597">Phosphoprotein</keyword>
<name>A0A4Z0C3P3_9BURK</name>
<dbReference type="RefSeq" id="WP_135261925.1">
    <property type="nucleotide sequence ID" value="NZ_SMLM01000001.1"/>
</dbReference>
<dbReference type="SMART" id="SM00448">
    <property type="entry name" value="REC"/>
    <property type="match status" value="1"/>
</dbReference>
<dbReference type="InterPro" id="IPR011006">
    <property type="entry name" value="CheY-like_superfamily"/>
</dbReference>
<evidence type="ECO:0000313" key="3">
    <source>
        <dbReference type="EMBL" id="TFZ05841.1"/>
    </source>
</evidence>
<dbReference type="Proteomes" id="UP000298180">
    <property type="component" value="Unassembled WGS sequence"/>
</dbReference>
<dbReference type="PROSITE" id="PS50110">
    <property type="entry name" value="RESPONSE_REGULATORY"/>
    <property type="match status" value="1"/>
</dbReference>
<dbReference type="SUPFAM" id="SSF52172">
    <property type="entry name" value="CheY-like"/>
    <property type="match status" value="1"/>
</dbReference>
<feature type="domain" description="Response regulatory" evidence="2">
    <location>
        <begin position="4"/>
        <end position="123"/>
    </location>
</feature>
<accession>A0A4Z0C3P3</accession>
<sequence>MPLNAFIVEDNPAIRRSLDEALAELAGIRSLGHAGRVADAIAWLTDPANEWDLAIVDLLLEEGGSGLEVLRAMSGRDPARKVLVLTATANQHVREQCLALGSDGVFDKSMQTEALLEWCIALAGDRSPR</sequence>
<feature type="modified residue" description="4-aspartylphosphate" evidence="1">
    <location>
        <position position="57"/>
    </location>
</feature>
<dbReference type="Gene3D" id="3.40.50.2300">
    <property type="match status" value="1"/>
</dbReference>
<dbReference type="InterPro" id="IPR051015">
    <property type="entry name" value="EvgA-like"/>
</dbReference>
<dbReference type="PANTHER" id="PTHR45566">
    <property type="entry name" value="HTH-TYPE TRANSCRIPTIONAL REGULATOR YHJB-RELATED"/>
    <property type="match status" value="1"/>
</dbReference>
<evidence type="ECO:0000259" key="2">
    <source>
        <dbReference type="PROSITE" id="PS50110"/>
    </source>
</evidence>
<reference evidence="3 4" key="1">
    <citation type="submission" date="2019-03" db="EMBL/GenBank/DDBJ databases">
        <title>Ramlibacter henchirensis DSM 14656, whole genome shotgun sequence.</title>
        <authorList>
            <person name="Zhang X."/>
            <person name="Feng G."/>
            <person name="Zhu H."/>
        </authorList>
    </citation>
    <scope>NUCLEOTIDE SEQUENCE [LARGE SCALE GENOMIC DNA]</scope>
    <source>
        <strain evidence="3 4">DSM 14656</strain>
    </source>
</reference>
<protein>
    <submittedName>
        <fullName evidence="3">Response regulator</fullName>
    </submittedName>
</protein>
<comment type="caution">
    <text evidence="3">The sequence shown here is derived from an EMBL/GenBank/DDBJ whole genome shotgun (WGS) entry which is preliminary data.</text>
</comment>
<proteinExistence type="predicted"/>
<gene>
    <name evidence="3" type="ORF">EZ313_04080</name>
</gene>
<dbReference type="Pfam" id="PF00072">
    <property type="entry name" value="Response_reg"/>
    <property type="match status" value="1"/>
</dbReference>
<dbReference type="AlphaFoldDB" id="A0A4Z0C3P3"/>
<keyword evidence="4" id="KW-1185">Reference proteome</keyword>
<dbReference type="InterPro" id="IPR001789">
    <property type="entry name" value="Sig_transdc_resp-reg_receiver"/>
</dbReference>
<dbReference type="OrthoDB" id="8585266at2"/>
<dbReference type="PANTHER" id="PTHR45566:SF1">
    <property type="entry name" value="HTH-TYPE TRANSCRIPTIONAL REGULATOR YHJB-RELATED"/>
    <property type="match status" value="1"/>
</dbReference>
<evidence type="ECO:0000256" key="1">
    <source>
        <dbReference type="PROSITE-ProRule" id="PRU00169"/>
    </source>
</evidence>
<evidence type="ECO:0000313" key="4">
    <source>
        <dbReference type="Proteomes" id="UP000298180"/>
    </source>
</evidence>
<organism evidence="3 4">
    <name type="scientific">Ramlibacter henchirensis</name>
    <dbReference type="NCBI Taxonomy" id="204072"/>
    <lineage>
        <taxon>Bacteria</taxon>
        <taxon>Pseudomonadati</taxon>
        <taxon>Pseudomonadota</taxon>
        <taxon>Betaproteobacteria</taxon>
        <taxon>Burkholderiales</taxon>
        <taxon>Comamonadaceae</taxon>
        <taxon>Ramlibacter</taxon>
    </lineage>
</organism>
<dbReference type="EMBL" id="SMLM01000001">
    <property type="protein sequence ID" value="TFZ05841.1"/>
    <property type="molecule type" value="Genomic_DNA"/>
</dbReference>
<dbReference type="GO" id="GO:0000160">
    <property type="term" value="P:phosphorelay signal transduction system"/>
    <property type="evidence" value="ECO:0007669"/>
    <property type="project" value="InterPro"/>
</dbReference>